<evidence type="ECO:0000313" key="1">
    <source>
        <dbReference type="EMBL" id="KAJ8867339.1"/>
    </source>
</evidence>
<accession>A0ABQ9G4E3</accession>
<evidence type="ECO:0000313" key="2">
    <source>
        <dbReference type="Proteomes" id="UP001159363"/>
    </source>
</evidence>
<reference evidence="1 2" key="1">
    <citation type="submission" date="2023-02" db="EMBL/GenBank/DDBJ databases">
        <title>LHISI_Scaffold_Assembly.</title>
        <authorList>
            <person name="Stuart O.P."/>
            <person name="Cleave R."/>
            <person name="Magrath M.J.L."/>
            <person name="Mikheyev A.S."/>
        </authorList>
    </citation>
    <scope>NUCLEOTIDE SEQUENCE [LARGE SCALE GENOMIC DNA]</scope>
    <source>
        <strain evidence="1">Daus_M_001</strain>
        <tissue evidence="1">Leg muscle</tissue>
    </source>
</reference>
<name>A0ABQ9G4E3_9NEOP</name>
<comment type="caution">
    <text evidence="1">The sequence shown here is derived from an EMBL/GenBank/DDBJ whole genome shotgun (WGS) entry which is preliminary data.</text>
</comment>
<keyword evidence="2" id="KW-1185">Reference proteome</keyword>
<proteinExistence type="predicted"/>
<sequence length="294" mass="32385">MASPVTYKQIWLPPVACKPMANEKIKMAVSGGDEVSRLLESNRANCQCVRLVVERVRRRLARCCPRRPARHANEESEEVGPVADQRQGRLRRVSRQVLMNNPSFHDGFLSPGTRSLCICIPTLQGKSGPTLLTWILCVSYLYFGKFVLLEAEKLLSPLHTGASAVCSLAVAPQPGSYGIRKVFSCKSAIGSKACRAVLINYDPIQKVTSLCATVAEWLDCSPPTKTNQVPSPAGSLPDIRKWGSYQTYDPGISRFPLPCIPALLRSRLASLSHRLLRPRCQEPPKSLSISHVPL</sequence>
<gene>
    <name evidence="1" type="ORF">PR048_031140</name>
</gene>
<protein>
    <submittedName>
        <fullName evidence="1">Uncharacterized protein</fullName>
    </submittedName>
</protein>
<dbReference type="Proteomes" id="UP001159363">
    <property type="component" value="Chromosome 14"/>
</dbReference>
<organism evidence="1 2">
    <name type="scientific">Dryococelus australis</name>
    <dbReference type="NCBI Taxonomy" id="614101"/>
    <lineage>
        <taxon>Eukaryota</taxon>
        <taxon>Metazoa</taxon>
        <taxon>Ecdysozoa</taxon>
        <taxon>Arthropoda</taxon>
        <taxon>Hexapoda</taxon>
        <taxon>Insecta</taxon>
        <taxon>Pterygota</taxon>
        <taxon>Neoptera</taxon>
        <taxon>Polyneoptera</taxon>
        <taxon>Phasmatodea</taxon>
        <taxon>Verophasmatodea</taxon>
        <taxon>Anareolatae</taxon>
        <taxon>Phasmatidae</taxon>
        <taxon>Eurycanthinae</taxon>
        <taxon>Dryococelus</taxon>
    </lineage>
</organism>
<dbReference type="EMBL" id="JARBHB010000015">
    <property type="protein sequence ID" value="KAJ8867339.1"/>
    <property type="molecule type" value="Genomic_DNA"/>
</dbReference>